<dbReference type="GO" id="GO:0022857">
    <property type="term" value="F:transmembrane transporter activity"/>
    <property type="evidence" value="ECO:0007669"/>
    <property type="project" value="InterPro"/>
</dbReference>
<evidence type="ECO:0000256" key="6">
    <source>
        <dbReference type="ARBA" id="ARBA00023136"/>
    </source>
</evidence>
<evidence type="ECO:0000256" key="3">
    <source>
        <dbReference type="ARBA" id="ARBA00022448"/>
    </source>
</evidence>
<gene>
    <name evidence="10" type="ORF">RDB_LOCUS1697</name>
</gene>
<dbReference type="GO" id="GO:0012505">
    <property type="term" value="C:endomembrane system"/>
    <property type="evidence" value="ECO:0007669"/>
    <property type="project" value="UniProtKB-SubCell"/>
</dbReference>
<dbReference type="GO" id="GO:0005886">
    <property type="term" value="C:plasma membrane"/>
    <property type="evidence" value="ECO:0007669"/>
    <property type="project" value="TreeGrafter"/>
</dbReference>
<dbReference type="InterPro" id="IPR036259">
    <property type="entry name" value="MFS_trans_sf"/>
</dbReference>
<keyword evidence="3" id="KW-0813">Transport</keyword>
<feature type="transmembrane region" description="Helical" evidence="8">
    <location>
        <begin position="386"/>
        <end position="404"/>
    </location>
</feature>
<accession>A0A8H3AA14</accession>
<feature type="transmembrane region" description="Helical" evidence="8">
    <location>
        <begin position="210"/>
        <end position="231"/>
    </location>
</feature>
<dbReference type="InterPro" id="IPR020846">
    <property type="entry name" value="MFS_dom"/>
</dbReference>
<dbReference type="PANTHER" id="PTHR23501">
    <property type="entry name" value="MAJOR FACILITATOR SUPERFAMILY"/>
    <property type="match status" value="1"/>
</dbReference>
<feature type="transmembrane region" description="Helical" evidence="8">
    <location>
        <begin position="147"/>
        <end position="169"/>
    </location>
</feature>
<evidence type="ECO:0000256" key="8">
    <source>
        <dbReference type="SAM" id="Phobius"/>
    </source>
</evidence>
<dbReference type="Pfam" id="PF07690">
    <property type="entry name" value="MFS_1"/>
    <property type="match status" value="1"/>
</dbReference>
<reference evidence="10" key="1">
    <citation type="submission" date="2021-01" db="EMBL/GenBank/DDBJ databases">
        <authorList>
            <person name="Kaushik A."/>
        </authorList>
    </citation>
    <scope>NUCLEOTIDE SEQUENCE</scope>
    <source>
        <strain evidence="10">AG4-RS23</strain>
    </source>
</reference>
<evidence type="ECO:0000256" key="1">
    <source>
        <dbReference type="ARBA" id="ARBA00004127"/>
    </source>
</evidence>
<dbReference type="PROSITE" id="PS50850">
    <property type="entry name" value="MFS"/>
    <property type="match status" value="1"/>
</dbReference>
<dbReference type="PRINTS" id="PR01036">
    <property type="entry name" value="TCRTETB"/>
</dbReference>
<evidence type="ECO:0000313" key="11">
    <source>
        <dbReference type="Proteomes" id="UP000663861"/>
    </source>
</evidence>
<dbReference type="SUPFAM" id="SSF103473">
    <property type="entry name" value="MFS general substrate transporter"/>
    <property type="match status" value="1"/>
</dbReference>
<evidence type="ECO:0000256" key="5">
    <source>
        <dbReference type="ARBA" id="ARBA00022989"/>
    </source>
</evidence>
<feature type="transmembrane region" description="Helical" evidence="8">
    <location>
        <begin position="251"/>
        <end position="271"/>
    </location>
</feature>
<evidence type="ECO:0000256" key="7">
    <source>
        <dbReference type="SAM" id="MobiDB-lite"/>
    </source>
</evidence>
<comment type="similarity">
    <text evidence="2">Belongs to the major facilitator superfamily.</text>
</comment>
<organism evidence="10 11">
    <name type="scientific">Rhizoctonia solani</name>
    <dbReference type="NCBI Taxonomy" id="456999"/>
    <lineage>
        <taxon>Eukaryota</taxon>
        <taxon>Fungi</taxon>
        <taxon>Dikarya</taxon>
        <taxon>Basidiomycota</taxon>
        <taxon>Agaricomycotina</taxon>
        <taxon>Agaricomycetes</taxon>
        <taxon>Cantharellales</taxon>
        <taxon>Ceratobasidiaceae</taxon>
        <taxon>Rhizoctonia</taxon>
    </lineage>
</organism>
<feature type="transmembrane region" description="Helical" evidence="8">
    <location>
        <begin position="181"/>
        <end position="204"/>
    </location>
</feature>
<dbReference type="AlphaFoldDB" id="A0A8H3AA14"/>
<dbReference type="Gene3D" id="1.20.1250.20">
    <property type="entry name" value="MFS general substrate transporter like domains"/>
    <property type="match status" value="1"/>
</dbReference>
<evidence type="ECO:0000259" key="9">
    <source>
        <dbReference type="PROSITE" id="PS50850"/>
    </source>
</evidence>
<feature type="transmembrane region" description="Helical" evidence="8">
    <location>
        <begin position="54"/>
        <end position="71"/>
    </location>
</feature>
<proteinExistence type="inferred from homology"/>
<feature type="transmembrane region" description="Helical" evidence="8">
    <location>
        <begin position="359"/>
        <end position="379"/>
    </location>
</feature>
<keyword evidence="4 8" id="KW-0812">Transmembrane</keyword>
<keyword evidence="6 8" id="KW-0472">Membrane</keyword>
<feature type="region of interest" description="Disordered" evidence="7">
    <location>
        <begin position="1"/>
        <end position="36"/>
    </location>
</feature>
<sequence length="582" mass="62322">MSRNRDIAESESLEIVGDTKQKTSNKDVEQKGAKQEPECKTDLADQTYYLPRRYIIQVFLACASVGMTGLLDETMIAVALPLIASDLNTGSQISAVATAYFITSTACQMLYGRISDIWSRKSVLLSLLFILFIGNLASSLAQTFTQILVFRAIVGIGGGGIGTVGQIIVSDVVSLRQRGKYQGILGSSVALANGVGPIIGGALAGTSSDGWRWIFRLELPLAVLSAAAVIFFMPLKPVEGSILNKLAKVDWIGAALALLGTTTLVLGITWGGSEYPWSSGHVIGTLVAGGVSSILFILWEWKGAALPLMPLHIYKNRVVIGGIATHTLNGFLTVVQVFYLPTFYQTVYGYSAVKSGAMILPIVLVQTAISTLSGIIITLTGRYRELILSGWAIWTIGLGLITTFNANTSLAKQIGYSLIVGLGVGQTFQPSLVAIQGAVERREMAVITSVRMFVRNLGGTIGLAIAGTVVNVMFRSHLKSLNLPADVYEAIIDNPVVARESVDAATLGQIIEGYRRGFRVVFIILVAVSGLALILAALLMVNYSLHRDDDAELKEKAKKLLEEKKAKKKGHDDEQKGANGGL</sequence>
<feature type="transmembrane region" description="Helical" evidence="8">
    <location>
        <begin position="318"/>
        <end position="339"/>
    </location>
</feature>
<feature type="transmembrane region" description="Helical" evidence="8">
    <location>
        <begin position="416"/>
        <end position="435"/>
    </location>
</feature>
<dbReference type="EMBL" id="CAJMWY010000025">
    <property type="protein sequence ID" value="CAE6410666.1"/>
    <property type="molecule type" value="Genomic_DNA"/>
</dbReference>
<dbReference type="InterPro" id="IPR011701">
    <property type="entry name" value="MFS"/>
</dbReference>
<feature type="transmembrane region" description="Helical" evidence="8">
    <location>
        <begin position="123"/>
        <end position="141"/>
    </location>
</feature>
<keyword evidence="5 8" id="KW-1133">Transmembrane helix</keyword>
<comment type="subcellular location">
    <subcellularLocation>
        <location evidence="1">Endomembrane system</location>
        <topology evidence="1">Multi-pass membrane protein</topology>
    </subcellularLocation>
</comment>
<feature type="transmembrane region" description="Helical" evidence="8">
    <location>
        <begin position="91"/>
        <end position="111"/>
    </location>
</feature>
<evidence type="ECO:0000256" key="4">
    <source>
        <dbReference type="ARBA" id="ARBA00022692"/>
    </source>
</evidence>
<feature type="transmembrane region" description="Helical" evidence="8">
    <location>
        <begin position="277"/>
        <end position="298"/>
    </location>
</feature>
<dbReference type="Gene3D" id="1.20.1720.10">
    <property type="entry name" value="Multidrug resistance protein D"/>
    <property type="match status" value="1"/>
</dbReference>
<dbReference type="Proteomes" id="UP000663861">
    <property type="component" value="Unassembled WGS sequence"/>
</dbReference>
<evidence type="ECO:0000313" key="10">
    <source>
        <dbReference type="EMBL" id="CAE6410666.1"/>
    </source>
</evidence>
<name>A0A8H3AA14_9AGAM</name>
<feature type="transmembrane region" description="Helical" evidence="8">
    <location>
        <begin position="520"/>
        <end position="541"/>
    </location>
</feature>
<evidence type="ECO:0000256" key="2">
    <source>
        <dbReference type="ARBA" id="ARBA00008335"/>
    </source>
</evidence>
<feature type="compositionally biased region" description="Basic and acidic residues" evidence="7">
    <location>
        <begin position="17"/>
        <end position="36"/>
    </location>
</feature>
<dbReference type="FunFam" id="1.20.1720.10:FF:000013">
    <property type="entry name" value="Related to multidrug resistance proteins"/>
    <property type="match status" value="1"/>
</dbReference>
<feature type="domain" description="Major facilitator superfamily (MFS) profile" evidence="9">
    <location>
        <begin position="58"/>
        <end position="544"/>
    </location>
</feature>
<comment type="caution">
    <text evidence="10">The sequence shown here is derived from an EMBL/GenBank/DDBJ whole genome shotgun (WGS) entry which is preliminary data.</text>
</comment>
<dbReference type="PANTHER" id="PTHR23501:SF189">
    <property type="entry name" value="DRUG TRANSPORTER, PUTATIVE (AFU_ORTHOLOGUE AFUA_4G03920)-RELATED"/>
    <property type="match status" value="1"/>
</dbReference>
<protein>
    <recommendedName>
        <fullName evidence="9">Major facilitator superfamily (MFS) profile domain-containing protein</fullName>
    </recommendedName>
</protein>
<feature type="transmembrane region" description="Helical" evidence="8">
    <location>
        <begin position="456"/>
        <end position="474"/>
    </location>
</feature>